<dbReference type="KEGG" id="mbr:MONBRDRAFT_11002"/>
<keyword evidence="2" id="KW-1133">Transmembrane helix</keyword>
<reference evidence="3 4" key="1">
    <citation type="journal article" date="2008" name="Nature">
        <title>The genome of the choanoflagellate Monosiga brevicollis and the origin of metazoans.</title>
        <authorList>
            <consortium name="JGI Sequencing"/>
            <person name="King N."/>
            <person name="Westbrook M.J."/>
            <person name="Young S.L."/>
            <person name="Kuo A."/>
            <person name="Abedin M."/>
            <person name="Chapman J."/>
            <person name="Fairclough S."/>
            <person name="Hellsten U."/>
            <person name="Isogai Y."/>
            <person name="Letunic I."/>
            <person name="Marr M."/>
            <person name="Pincus D."/>
            <person name="Putnam N."/>
            <person name="Rokas A."/>
            <person name="Wright K.J."/>
            <person name="Zuzow R."/>
            <person name="Dirks W."/>
            <person name="Good M."/>
            <person name="Goodstein D."/>
            <person name="Lemons D."/>
            <person name="Li W."/>
            <person name="Lyons J.B."/>
            <person name="Morris A."/>
            <person name="Nichols S."/>
            <person name="Richter D.J."/>
            <person name="Salamov A."/>
            <person name="Bork P."/>
            <person name="Lim W.A."/>
            <person name="Manning G."/>
            <person name="Miller W.T."/>
            <person name="McGinnis W."/>
            <person name="Shapiro H."/>
            <person name="Tjian R."/>
            <person name="Grigoriev I.V."/>
            <person name="Rokhsar D."/>
        </authorList>
    </citation>
    <scope>NUCLEOTIDE SEQUENCE [LARGE SCALE GENOMIC DNA]</scope>
    <source>
        <strain evidence="4">MX1 / ATCC 50154</strain>
    </source>
</reference>
<feature type="transmembrane region" description="Helical" evidence="2">
    <location>
        <begin position="12"/>
        <end position="30"/>
    </location>
</feature>
<dbReference type="GeneID" id="5894102"/>
<dbReference type="GO" id="GO:0035269">
    <property type="term" value="P:protein O-linked glycosylation via mannose"/>
    <property type="evidence" value="ECO:0000318"/>
    <property type="project" value="GO_Central"/>
</dbReference>
<dbReference type="InParanoid" id="A9V7X2"/>
<dbReference type="EMBL" id="CH991566">
    <property type="protein sequence ID" value="EDQ86378.1"/>
    <property type="molecule type" value="Genomic_DNA"/>
</dbReference>
<dbReference type="InterPro" id="IPR055286">
    <property type="entry name" value="RXYLT1-like"/>
</dbReference>
<name>A9V7X2_MONBE</name>
<dbReference type="AlphaFoldDB" id="A9V7X2"/>
<dbReference type="GO" id="GO:0005794">
    <property type="term" value="C:Golgi apparatus"/>
    <property type="evidence" value="ECO:0000318"/>
    <property type="project" value="GO_Central"/>
</dbReference>
<feature type="region of interest" description="Disordered" evidence="1">
    <location>
        <begin position="348"/>
        <end position="369"/>
    </location>
</feature>
<organism evidence="3 4">
    <name type="scientific">Monosiga brevicollis</name>
    <name type="common">Choanoflagellate</name>
    <dbReference type="NCBI Taxonomy" id="81824"/>
    <lineage>
        <taxon>Eukaryota</taxon>
        <taxon>Choanoflagellata</taxon>
        <taxon>Craspedida</taxon>
        <taxon>Salpingoecidae</taxon>
        <taxon>Monosiga</taxon>
    </lineage>
</organism>
<accession>A9V7X2</accession>
<dbReference type="PANTHER" id="PTHR15576">
    <property type="entry name" value="RIBITOL-5-PHOSPHATE XYLOSYLTRANSFERASE 1"/>
    <property type="match status" value="1"/>
</dbReference>
<evidence type="ECO:0000256" key="2">
    <source>
        <dbReference type="SAM" id="Phobius"/>
    </source>
</evidence>
<evidence type="ECO:0008006" key="5">
    <source>
        <dbReference type="Google" id="ProtNLM"/>
    </source>
</evidence>
<feature type="compositionally biased region" description="Low complexity" evidence="1">
    <location>
        <begin position="95"/>
        <end position="115"/>
    </location>
</feature>
<dbReference type="PANTHER" id="PTHR15576:SF1">
    <property type="entry name" value="RIBITOL-5-PHOSPHATE XYLOSYLTRANSFERASE 1"/>
    <property type="match status" value="1"/>
</dbReference>
<evidence type="ECO:0000256" key="1">
    <source>
        <dbReference type="SAM" id="MobiDB-lite"/>
    </source>
</evidence>
<evidence type="ECO:0000313" key="3">
    <source>
        <dbReference type="EMBL" id="EDQ86378.1"/>
    </source>
</evidence>
<protein>
    <recommendedName>
        <fullName evidence="5">Exostosin GT47 domain-containing protein</fullName>
    </recommendedName>
</protein>
<feature type="region of interest" description="Disordered" evidence="1">
    <location>
        <begin position="56"/>
        <end position="140"/>
    </location>
</feature>
<gene>
    <name evidence="3" type="ORF">MONBRDRAFT_11002</name>
</gene>
<dbReference type="Proteomes" id="UP000001357">
    <property type="component" value="Unassembled WGS sequence"/>
</dbReference>
<dbReference type="RefSeq" id="XP_001748768.1">
    <property type="nucleotide sequence ID" value="XM_001748716.1"/>
</dbReference>
<dbReference type="GO" id="GO:0120053">
    <property type="term" value="F:ribitol beta-1,4-xylosyltransferase activity"/>
    <property type="evidence" value="ECO:0000318"/>
    <property type="project" value="GO_Central"/>
</dbReference>
<proteinExistence type="predicted"/>
<sequence>MGVFGRRGHWCMYPVLLLLVIAGLNVLLTYHSRERHITSDLPLESHIVVRPARDDRAEAPAPGVDAGVPQATSRTETRHSTVLRLTTTQEKVAPTTHRTTTHQTTTHRTTTSQSTPRATVPAPVRTQQGADAHKPRAPTLDPAKLRQSMSFPYGFKPTVPKVQPATTKPPRHETLRRNFHWNYSVKVYTDPSFDGRHIVGSHPCASLLVWNKCWASAAHAVPQYRDHMDYSFDLHVPGLLAKLELYRAYPNHRTNRIPFRIFIMPCHLDDFVKEVLPVLNDKAVYFVLITAMQTPKIERTDPRVEALLKSQYLVRWYCQNLHFVGEPRVRALPLGMDYHSRQWRTEGFGLPHASPEQQDDELRSMRPSADAPTQKRIVIDFKRHTNRQSIYDQLTKEPVCHPVAGRKNRNEIWSLYGKYRFVASPPGFGEDCHRTWEALALGAIPIVQEQNTGVTEILRHFPVLFVKSWRITAEMLDEALVKLEPQRQQLLHDPVTLTSRYWIQMILDETIPQ</sequence>
<keyword evidence="2" id="KW-0812">Transmembrane</keyword>
<evidence type="ECO:0000313" key="4">
    <source>
        <dbReference type="Proteomes" id="UP000001357"/>
    </source>
</evidence>
<keyword evidence="2" id="KW-0472">Membrane</keyword>
<keyword evidence="4" id="KW-1185">Reference proteome</keyword>